<comment type="function">
    <text evidence="9">Component of the Mediator complex, a coactivator involved in the regulated transcription of nearly all RNA polymerase II-dependent genes. Mediator functions as a bridge to convey information from gene-specific regulatory proteins to the basal RNA polymerase II transcription machinery. Mediator is recruited to promoters by direct interactions with regulatory proteins and serves as a scaffold for the assembly of a functional preinitiation complex with RNA polymerase II and the general transcription factors.</text>
</comment>
<sequence length="1170" mass="132407">MAPVNQLEVILRYAYLHGFTSEQWALPTKECLEAGDQETSLCDLLLTSIFSFNRVSDPLLESYLTFATNIELVSAQTLISHLIPFGELTASRHPYQWSFILKLLSTLLTSSFNADTIVSDLQQGQENAWVNILSDIFQMLSHIVAVGLYPKSYVNSPTMTQATLVSAMSFHNSQPNFDSQFSFTSQASYNDPDATLDMDNTQHIEDDRDIDMKDINTQPSSIDYHPSLILVENAALAAQIMMTLIEKKNAKRIFEVRNNQRRQAGMEVDHEPWVQCQSKLESQDIKCPVASQNPHIQKLVLLIQRLTDRDLERRMAVHMKYHELEDEGTARAMPSAGLMGLLYHMVQIRPSLDDDYIVDHLLKLQTIKGSFDESFYFELWMTALTGLREASLNTTCKGPPGDDGVVKENKSCNSVAATNRLLWKSLVLVKLPFLIGKFQKKKQENGDQEKQQDENEMNSLECSLKELQAFTGLVNACSPRPCCSEFYAPDSMSSMLVERIAFGEDGDDDDLMELMDDTDYEVDLNTTTITKSIRSISNNDIFANIVQVCERDGFVRPWAATELLKKKGDMEIEPEKTAAHVIDQNIDQRFRSLKTNVTFSGLTELLHIGLISPIHLRRIVDFVLFLLKEKAANQDFYALSKICDALSECPCSVDLILQLYTPHELIGPLEGICNHWSPSNDNMLDIEEETSTNRGEDELEGVQLLYNKFGKIWNLTVSVVKRFKLYRDMNKVFADKEGFVYKFFTGGPMIYGVDIRDDAMEPFINRWMSALAGGDGLSDDLLRTSKPQDLLMIVPTIIQRCITLYSCNQMESDAFTGMISYFQKKFLDFTLSGIILIICEELLSGQSAIALTCLRQLIMSDIALPREISLHPVLGSLESLLEFKRQESAFLTKEEEERNVELAKGMSELTQFIMTNNKMDKLTEDHSMLHTETVTTNVTPSTLFEKAELMFKYIVKSGRSMFMNDVDADPNTLWDTNDNSKQQVVSHYLDMSLFETVLEIGGGHWFISMIVDQVLEAGKSGGAVRAAELGSCLITTPLLYSVNTHNSCFNLLRCLLQDILPSLLDECARQNMSFFQGQTLGVFTSDCLVLMHGRIDSVKKLGKWFFSALVIDQKNNNKKKIKLEDDDQIVEGTRFAEWNDETTKSAVWRGFVKGLMSNPVIEEVWPNAFI</sequence>
<evidence type="ECO:0000256" key="7">
    <source>
        <dbReference type="ARBA" id="ARBA00023242"/>
    </source>
</evidence>
<evidence type="ECO:0000256" key="1">
    <source>
        <dbReference type="ARBA" id="ARBA00004123"/>
    </source>
</evidence>
<keyword evidence="7 9" id="KW-0539">Nucleus</keyword>
<evidence type="ECO:0000256" key="5">
    <source>
        <dbReference type="ARBA" id="ARBA00023159"/>
    </source>
</evidence>
<evidence type="ECO:0000256" key="4">
    <source>
        <dbReference type="ARBA" id="ARBA00023015"/>
    </source>
</evidence>
<name>A0ABP9YX13_9FUNG</name>
<keyword evidence="6 9" id="KW-0804">Transcription</keyword>
<evidence type="ECO:0000256" key="9">
    <source>
        <dbReference type="RuleBase" id="RU364142"/>
    </source>
</evidence>
<evidence type="ECO:0000256" key="3">
    <source>
        <dbReference type="ARBA" id="ARBA00020628"/>
    </source>
</evidence>
<comment type="caution">
    <text evidence="10">The sequence shown here is derived from an EMBL/GenBank/DDBJ whole genome shotgun (WGS) entry which is preliminary data.</text>
</comment>
<comment type="subunit">
    <text evidence="9">Component of the Mediator complex.</text>
</comment>
<evidence type="ECO:0000256" key="2">
    <source>
        <dbReference type="ARBA" id="ARBA00008782"/>
    </source>
</evidence>
<proteinExistence type="inferred from homology"/>
<evidence type="ECO:0000313" key="10">
    <source>
        <dbReference type="EMBL" id="GAA5811409.1"/>
    </source>
</evidence>
<gene>
    <name evidence="9" type="primary">MED5</name>
    <name evidence="10" type="ORF">MFLAVUS_004845</name>
</gene>
<evidence type="ECO:0000313" key="11">
    <source>
        <dbReference type="Proteomes" id="UP001473302"/>
    </source>
</evidence>
<dbReference type="Proteomes" id="UP001473302">
    <property type="component" value="Unassembled WGS sequence"/>
</dbReference>
<reference evidence="10 11" key="1">
    <citation type="submission" date="2024-04" db="EMBL/GenBank/DDBJ databases">
        <title>genome sequences of Mucor flavus KT1a and Helicostylum pulchrum KT1b strains isolated from the surface of a dry-aged beef.</title>
        <authorList>
            <person name="Toyotome T."/>
            <person name="Hosono M."/>
            <person name="Torimaru M."/>
            <person name="Fukuda K."/>
            <person name="Mikami N."/>
        </authorList>
    </citation>
    <scope>NUCLEOTIDE SEQUENCE [LARGE SCALE GENOMIC DNA]</scope>
    <source>
        <strain evidence="10 11">KT1a</strain>
    </source>
</reference>
<dbReference type="InterPro" id="IPR014801">
    <property type="entry name" value="Mediator_Med5_fun"/>
</dbReference>
<keyword evidence="5 9" id="KW-0010">Activator</keyword>
<organism evidence="10 11">
    <name type="scientific">Mucor flavus</name>
    <dbReference type="NCBI Taxonomy" id="439312"/>
    <lineage>
        <taxon>Eukaryota</taxon>
        <taxon>Fungi</taxon>
        <taxon>Fungi incertae sedis</taxon>
        <taxon>Mucoromycota</taxon>
        <taxon>Mucoromycotina</taxon>
        <taxon>Mucoromycetes</taxon>
        <taxon>Mucorales</taxon>
        <taxon>Mucorineae</taxon>
        <taxon>Mucoraceae</taxon>
        <taxon>Mucor</taxon>
    </lineage>
</organism>
<protein>
    <recommendedName>
        <fullName evidence="3 9">Mediator of RNA polymerase II transcription subunit 5</fullName>
    </recommendedName>
    <alternativeName>
        <fullName evidence="8 9">Mediator complex subunit 5</fullName>
    </alternativeName>
</protein>
<evidence type="ECO:0000256" key="8">
    <source>
        <dbReference type="ARBA" id="ARBA00031256"/>
    </source>
</evidence>
<dbReference type="PANTHER" id="PTHR35784:SF1">
    <property type="entry name" value="MEDIATOR OF RNA POLYMERASE II TRANSCRIPTION SUBUNIT 5"/>
    <property type="match status" value="1"/>
</dbReference>
<comment type="subcellular location">
    <subcellularLocation>
        <location evidence="1 9">Nucleus</location>
    </subcellularLocation>
</comment>
<evidence type="ECO:0000256" key="6">
    <source>
        <dbReference type="ARBA" id="ARBA00023163"/>
    </source>
</evidence>
<dbReference type="Pfam" id="PF08689">
    <property type="entry name" value="Med5"/>
    <property type="match status" value="1"/>
</dbReference>
<accession>A0ABP9YX13</accession>
<keyword evidence="11" id="KW-1185">Reference proteome</keyword>
<comment type="similarity">
    <text evidence="2 9">Belongs to the Mediator complex subunit 5 family.</text>
</comment>
<dbReference type="PANTHER" id="PTHR35784">
    <property type="entry name" value="MEDIATOR OF RNA POLYMERASE II TRANSCRIPTION SUBUNIT 5"/>
    <property type="match status" value="1"/>
</dbReference>
<dbReference type="EMBL" id="BAABUK010000010">
    <property type="protein sequence ID" value="GAA5811409.1"/>
    <property type="molecule type" value="Genomic_DNA"/>
</dbReference>
<keyword evidence="4 9" id="KW-0805">Transcription regulation</keyword>